<name>A0A238W4W1_9RHOB</name>
<reference evidence="1 2" key="1">
    <citation type="submission" date="2017-06" db="EMBL/GenBank/DDBJ databases">
        <authorList>
            <person name="Kim H.J."/>
            <person name="Triplett B.A."/>
        </authorList>
    </citation>
    <scope>NUCLEOTIDE SEQUENCE [LARGE SCALE GENOMIC DNA]</scope>
    <source>
        <strain evidence="1 2">DSM 29052</strain>
    </source>
</reference>
<keyword evidence="2" id="KW-1185">Reference proteome</keyword>
<dbReference type="EMBL" id="FZNN01000004">
    <property type="protein sequence ID" value="SNR41645.1"/>
    <property type="molecule type" value="Genomic_DNA"/>
</dbReference>
<accession>A0A238W4W1</accession>
<dbReference type="AlphaFoldDB" id="A0A238W4W1"/>
<gene>
    <name evidence="1" type="ORF">SAMN06265370_104159</name>
</gene>
<evidence type="ECO:0000313" key="2">
    <source>
        <dbReference type="Proteomes" id="UP000198417"/>
    </source>
</evidence>
<sequence length="32" mass="3190">MTGISAGATALMLPYARSRCCGNDGGAWLCAA</sequence>
<dbReference type="Proteomes" id="UP000198417">
    <property type="component" value="Unassembled WGS sequence"/>
</dbReference>
<organism evidence="1 2">
    <name type="scientific">Puniceibacterium sediminis</name>
    <dbReference type="NCBI Taxonomy" id="1608407"/>
    <lineage>
        <taxon>Bacteria</taxon>
        <taxon>Pseudomonadati</taxon>
        <taxon>Pseudomonadota</taxon>
        <taxon>Alphaproteobacteria</taxon>
        <taxon>Rhodobacterales</taxon>
        <taxon>Paracoccaceae</taxon>
        <taxon>Puniceibacterium</taxon>
    </lineage>
</organism>
<evidence type="ECO:0000313" key="1">
    <source>
        <dbReference type="EMBL" id="SNR41645.1"/>
    </source>
</evidence>
<proteinExistence type="predicted"/>
<protein>
    <submittedName>
        <fullName evidence="1">Uncharacterized protein</fullName>
    </submittedName>
</protein>